<accession>A0A0A9FD32</accession>
<dbReference type="EMBL" id="GBRH01187629">
    <property type="protein sequence ID" value="JAE10267.1"/>
    <property type="molecule type" value="Transcribed_RNA"/>
</dbReference>
<name>A0A0A9FD32_ARUDO</name>
<dbReference type="AlphaFoldDB" id="A0A0A9FD32"/>
<protein>
    <submittedName>
        <fullName evidence="1">Uncharacterized protein</fullName>
    </submittedName>
</protein>
<sequence length="32" mass="3395">MCCSITPRISPSKPASMPSVPTMKFLVEDGAI</sequence>
<evidence type="ECO:0000313" key="1">
    <source>
        <dbReference type="EMBL" id="JAE10267.1"/>
    </source>
</evidence>
<reference evidence="1" key="2">
    <citation type="journal article" date="2015" name="Data Brief">
        <title>Shoot transcriptome of the giant reed, Arundo donax.</title>
        <authorList>
            <person name="Barrero R.A."/>
            <person name="Guerrero F.D."/>
            <person name="Moolhuijzen P."/>
            <person name="Goolsby J.A."/>
            <person name="Tidwell J."/>
            <person name="Bellgard S.E."/>
            <person name="Bellgard M.I."/>
        </authorList>
    </citation>
    <scope>NUCLEOTIDE SEQUENCE</scope>
    <source>
        <tissue evidence="1">Shoot tissue taken approximately 20 cm above the soil surface</tissue>
    </source>
</reference>
<organism evidence="1">
    <name type="scientific">Arundo donax</name>
    <name type="common">Giant reed</name>
    <name type="synonym">Donax arundinaceus</name>
    <dbReference type="NCBI Taxonomy" id="35708"/>
    <lineage>
        <taxon>Eukaryota</taxon>
        <taxon>Viridiplantae</taxon>
        <taxon>Streptophyta</taxon>
        <taxon>Embryophyta</taxon>
        <taxon>Tracheophyta</taxon>
        <taxon>Spermatophyta</taxon>
        <taxon>Magnoliopsida</taxon>
        <taxon>Liliopsida</taxon>
        <taxon>Poales</taxon>
        <taxon>Poaceae</taxon>
        <taxon>PACMAD clade</taxon>
        <taxon>Arundinoideae</taxon>
        <taxon>Arundineae</taxon>
        <taxon>Arundo</taxon>
    </lineage>
</organism>
<proteinExistence type="predicted"/>
<reference evidence="1" key="1">
    <citation type="submission" date="2014-09" db="EMBL/GenBank/DDBJ databases">
        <authorList>
            <person name="Magalhaes I.L.F."/>
            <person name="Oliveira U."/>
            <person name="Santos F.R."/>
            <person name="Vidigal T.H.D.A."/>
            <person name="Brescovit A.D."/>
            <person name="Santos A.J."/>
        </authorList>
    </citation>
    <scope>NUCLEOTIDE SEQUENCE</scope>
    <source>
        <tissue evidence="1">Shoot tissue taken approximately 20 cm above the soil surface</tissue>
    </source>
</reference>